<dbReference type="InterPro" id="IPR052755">
    <property type="entry name" value="Lysozyme_Inhibitor_LprI"/>
</dbReference>
<dbReference type="PANTHER" id="PTHR37549:SF1">
    <property type="entry name" value="LIPOPROTEIN LPRI"/>
    <property type="match status" value="1"/>
</dbReference>
<dbReference type="Gene3D" id="1.20.1270.180">
    <property type="match status" value="1"/>
</dbReference>
<dbReference type="PANTHER" id="PTHR37549">
    <property type="entry name" value="LIPOPROTEIN LPRI"/>
    <property type="match status" value="1"/>
</dbReference>
<feature type="domain" description="Lysozyme inhibitor LprI-like N-terminal" evidence="2">
    <location>
        <begin position="42"/>
        <end position="126"/>
    </location>
</feature>
<accession>A0A3M9XPA1</accession>
<organism evidence="3 4">
    <name type="scientific">Methylocystis hirsuta</name>
    <dbReference type="NCBI Taxonomy" id="369798"/>
    <lineage>
        <taxon>Bacteria</taxon>
        <taxon>Pseudomonadati</taxon>
        <taxon>Pseudomonadota</taxon>
        <taxon>Alphaproteobacteria</taxon>
        <taxon>Hyphomicrobiales</taxon>
        <taxon>Methylocystaceae</taxon>
        <taxon>Methylocystis</taxon>
    </lineage>
</organism>
<dbReference type="Proteomes" id="UP000268623">
    <property type="component" value="Unassembled WGS sequence"/>
</dbReference>
<dbReference type="EMBL" id="QWDD01000001">
    <property type="protein sequence ID" value="RNJ50129.1"/>
    <property type="molecule type" value="Genomic_DNA"/>
</dbReference>
<reference evidence="3 4" key="1">
    <citation type="submission" date="2018-08" db="EMBL/GenBank/DDBJ databases">
        <title>Genome sequence of Methylocystis hirsuta CSC1, a methanotroph able to accumulate PHAs.</title>
        <authorList>
            <person name="Bordel S."/>
            <person name="Rodriguez E."/>
            <person name="Gancedo J."/>
            <person name="Munoz R."/>
        </authorList>
    </citation>
    <scope>NUCLEOTIDE SEQUENCE [LARGE SCALE GENOMIC DNA]</scope>
    <source>
        <strain evidence="3 4">CSC1</strain>
    </source>
</reference>
<dbReference type="Pfam" id="PF07007">
    <property type="entry name" value="LprI"/>
    <property type="match status" value="1"/>
</dbReference>
<name>A0A3M9XPA1_9HYPH</name>
<evidence type="ECO:0000259" key="2">
    <source>
        <dbReference type="Pfam" id="PF07007"/>
    </source>
</evidence>
<feature type="signal peptide" evidence="1">
    <location>
        <begin position="1"/>
        <end position="39"/>
    </location>
</feature>
<gene>
    <name evidence="3" type="ORF">D1O30_11520</name>
</gene>
<dbReference type="AlphaFoldDB" id="A0A3M9XPA1"/>
<dbReference type="OrthoDB" id="122332at2"/>
<comment type="caution">
    <text evidence="3">The sequence shown here is derived from an EMBL/GenBank/DDBJ whole genome shotgun (WGS) entry which is preliminary data.</text>
</comment>
<keyword evidence="1" id="KW-0732">Signal</keyword>
<dbReference type="GO" id="GO:0005576">
    <property type="term" value="C:extracellular region"/>
    <property type="evidence" value="ECO:0007669"/>
    <property type="project" value="TreeGrafter"/>
</dbReference>
<sequence length="429" mass="47411">MEPGNIWRAPHKDSLLKSHFSSASLATSALLLSALPSQAIDCTKAASLVETTICADAQLKWQDDAISRNYFAALKALRGRGNKASHDLIQAEQRRWLSRREACGLLAAGGLTDCVETQTRVRLSELPTDLDAPEEVPRVGLKLGSEILTWKTIDGRRTLTHRGRVVIEERYILRNYPPFMVDDRWKSGDTDAVLIEEGGVASGDCAFFAVVESRSSGVVTRHELGEECVGTPYSRPIRDAEGFAFISPASPLAEGTIRQWRANTGQIVESSTQFRPEPGSTMKSLATGQKPEIVEPLRNAEFFSAVSRLSAQNKMQVIEALWDITNGCETCNLEHPELYGVAIDQETIAYSGCSWFWRGGHFFCGRTDALAVWDRVGGGFYFAMDEHLDDGRHGDKARVEPPLASWPAPAHARYESWRRGKGWTADAAR</sequence>
<dbReference type="InterPro" id="IPR009739">
    <property type="entry name" value="LprI-like_N"/>
</dbReference>
<keyword evidence="4" id="KW-1185">Reference proteome</keyword>
<evidence type="ECO:0000313" key="4">
    <source>
        <dbReference type="Proteomes" id="UP000268623"/>
    </source>
</evidence>
<feature type="chain" id="PRO_5018313047" evidence="1">
    <location>
        <begin position="40"/>
        <end position="429"/>
    </location>
</feature>
<protein>
    <submittedName>
        <fullName evidence="3">DUF1311 domain-containing protein</fullName>
    </submittedName>
</protein>
<proteinExistence type="predicted"/>
<evidence type="ECO:0000313" key="3">
    <source>
        <dbReference type="EMBL" id="RNJ50129.1"/>
    </source>
</evidence>
<evidence type="ECO:0000256" key="1">
    <source>
        <dbReference type="SAM" id="SignalP"/>
    </source>
</evidence>